<feature type="transmembrane region" description="Helical" evidence="2">
    <location>
        <begin position="41"/>
        <end position="60"/>
    </location>
</feature>
<name>D2B266_STRRD</name>
<dbReference type="STRING" id="479432.Sros_6578"/>
<evidence type="ECO:0000313" key="3">
    <source>
        <dbReference type="EMBL" id="ACZ89290.1"/>
    </source>
</evidence>
<protein>
    <submittedName>
        <fullName evidence="3">Uncharacterized protein</fullName>
    </submittedName>
</protein>
<gene>
    <name evidence="3" type="ordered locus">Sros_6578</name>
</gene>
<dbReference type="HOGENOM" id="CLU_676015_0_0_11"/>
<keyword evidence="4" id="KW-1185">Reference proteome</keyword>
<evidence type="ECO:0000313" key="4">
    <source>
        <dbReference type="Proteomes" id="UP000002029"/>
    </source>
</evidence>
<feature type="region of interest" description="Disordered" evidence="1">
    <location>
        <begin position="373"/>
        <end position="407"/>
    </location>
</feature>
<reference evidence="3 4" key="1">
    <citation type="journal article" date="2010" name="Stand. Genomic Sci.">
        <title>Complete genome sequence of Streptosporangium roseum type strain (NI 9100).</title>
        <authorList>
            <person name="Nolan M."/>
            <person name="Sikorski J."/>
            <person name="Jando M."/>
            <person name="Lucas S."/>
            <person name="Lapidus A."/>
            <person name="Glavina Del Rio T."/>
            <person name="Chen F."/>
            <person name="Tice H."/>
            <person name="Pitluck S."/>
            <person name="Cheng J.F."/>
            <person name="Chertkov O."/>
            <person name="Sims D."/>
            <person name="Meincke L."/>
            <person name="Brettin T."/>
            <person name="Han C."/>
            <person name="Detter J.C."/>
            <person name="Bruce D."/>
            <person name="Goodwin L."/>
            <person name="Land M."/>
            <person name="Hauser L."/>
            <person name="Chang Y.J."/>
            <person name="Jeffries C.D."/>
            <person name="Ivanova N."/>
            <person name="Mavromatis K."/>
            <person name="Mikhailova N."/>
            <person name="Chen A."/>
            <person name="Palaniappan K."/>
            <person name="Chain P."/>
            <person name="Rohde M."/>
            <person name="Goker M."/>
            <person name="Bristow J."/>
            <person name="Eisen J.A."/>
            <person name="Markowitz V."/>
            <person name="Hugenholtz P."/>
            <person name="Kyrpides N.C."/>
            <person name="Klenk H.P."/>
        </authorList>
    </citation>
    <scope>NUCLEOTIDE SEQUENCE [LARGE SCALE GENOMIC DNA]</scope>
    <source>
        <strain evidence="4">ATCC 12428 / DSM 43021 / JCM 3005 / NI 9100</strain>
    </source>
</reference>
<feature type="region of interest" description="Disordered" evidence="1">
    <location>
        <begin position="348"/>
        <end position="367"/>
    </location>
</feature>
<dbReference type="KEGG" id="sro:Sros_6578"/>
<sequence length="407" mass="43188">MNDLEERLRAALDARAGTYTAAPDAYPRVQARGRRVRRHRWIALVPVAAAATAIVLAVNLGGSGGDGVATGVVDGPRDIYEQVSVENPPVGEPVTIDDAPEERQTRVWFTEKTAADGSTFHAFCQVTQDLYGGGTGGCGQESVPRSSGAQAWYEGGTASNWPRPRIALSYGAARDGVAKVEAVTKDGARIPGTVHRPEGAPLAVWTVAFPSKAGVIRFEFSDVRGKVVQRVKPEVFPEDTHAAEPIGPGQDMPGGLTARLYAEPDRTVVWSHGDEEVGLNLLESRLLLTDVAGKKLPVELQIRHGFWFGISRPGTARVSVVFKDGTSTSADTVPDPWGGAAVLFSGTYPPSGASPGRPSGDPRAEGYQIVGYDAAGAETWREDRPGRQPAWQASPPGPSQPTPGQTR</sequence>
<keyword evidence="2" id="KW-1133">Transmembrane helix</keyword>
<dbReference type="Proteomes" id="UP000002029">
    <property type="component" value="Chromosome"/>
</dbReference>
<feature type="compositionally biased region" description="Low complexity" evidence="1">
    <location>
        <begin position="349"/>
        <end position="361"/>
    </location>
</feature>
<evidence type="ECO:0000256" key="2">
    <source>
        <dbReference type="SAM" id="Phobius"/>
    </source>
</evidence>
<dbReference type="EMBL" id="CP001814">
    <property type="protein sequence ID" value="ACZ89290.1"/>
    <property type="molecule type" value="Genomic_DNA"/>
</dbReference>
<dbReference type="RefSeq" id="WP_012893024.1">
    <property type="nucleotide sequence ID" value="NC_013595.1"/>
</dbReference>
<dbReference type="OrthoDB" id="3518078at2"/>
<keyword evidence="2" id="KW-0472">Membrane</keyword>
<organism evidence="3 4">
    <name type="scientific">Streptosporangium roseum (strain ATCC 12428 / DSM 43021 / JCM 3005 / KCTC 9067 / NCIMB 10171 / NRRL 2505 / NI 9100)</name>
    <dbReference type="NCBI Taxonomy" id="479432"/>
    <lineage>
        <taxon>Bacteria</taxon>
        <taxon>Bacillati</taxon>
        <taxon>Actinomycetota</taxon>
        <taxon>Actinomycetes</taxon>
        <taxon>Streptosporangiales</taxon>
        <taxon>Streptosporangiaceae</taxon>
        <taxon>Streptosporangium</taxon>
    </lineage>
</organism>
<keyword evidence="2" id="KW-0812">Transmembrane</keyword>
<dbReference type="eggNOG" id="ENOG50321GT">
    <property type="taxonomic scope" value="Bacteria"/>
</dbReference>
<dbReference type="AlphaFoldDB" id="D2B266"/>
<accession>D2B266</accession>
<proteinExistence type="predicted"/>
<evidence type="ECO:0000256" key="1">
    <source>
        <dbReference type="SAM" id="MobiDB-lite"/>
    </source>
</evidence>